<accession>A0ABT3HBI5</accession>
<reference evidence="12" key="1">
    <citation type="submission" date="2023-07" db="EMBL/GenBank/DDBJ databases">
        <title>Genome sequencing of Purple Non-Sulfur Bacteria from various extreme environments.</title>
        <authorList>
            <person name="Mayer M."/>
        </authorList>
    </citation>
    <scope>NUCLEOTIDE SEQUENCE [LARGE SCALE GENOMIC DNA]</scope>
    <source>
        <strain evidence="12">DSM 17935</strain>
    </source>
</reference>
<dbReference type="GO" id="GO:0016491">
    <property type="term" value="F:oxidoreductase activity"/>
    <property type="evidence" value="ECO:0007669"/>
    <property type="project" value="UniProtKB-KW"/>
</dbReference>
<evidence type="ECO:0000256" key="2">
    <source>
        <dbReference type="ARBA" id="ARBA00004829"/>
    </source>
</evidence>
<dbReference type="Pfam" id="PF01593">
    <property type="entry name" value="Amino_oxidase"/>
    <property type="match status" value="1"/>
</dbReference>
<keyword evidence="5 9" id="KW-0125">Carotenoid biosynthesis</keyword>
<comment type="caution">
    <text evidence="11">The sequence shown here is derived from an EMBL/GenBank/DDBJ whole genome shotgun (WGS) entry which is preliminary data.</text>
</comment>
<comment type="similarity">
    <text evidence="3 9">Belongs to the carotenoid/retinoid oxidoreductase family.</text>
</comment>
<keyword evidence="7 9" id="KW-0560">Oxidoreductase</keyword>
<evidence type="ECO:0000256" key="7">
    <source>
        <dbReference type="ARBA" id="ARBA00023002"/>
    </source>
</evidence>
<evidence type="ECO:0000256" key="3">
    <source>
        <dbReference type="ARBA" id="ARBA00006046"/>
    </source>
</evidence>
<dbReference type="SUPFAM" id="SSF51905">
    <property type="entry name" value="FAD/NAD(P)-binding domain"/>
    <property type="match status" value="1"/>
</dbReference>
<evidence type="ECO:0000313" key="11">
    <source>
        <dbReference type="EMBL" id="MCW2307758.1"/>
    </source>
</evidence>
<gene>
    <name evidence="11" type="ORF">M2319_002095</name>
</gene>
<comment type="pathway">
    <text evidence="2 9">Carotenoid biosynthesis.</text>
</comment>
<evidence type="ECO:0000256" key="1">
    <source>
        <dbReference type="ARBA" id="ARBA00001974"/>
    </source>
</evidence>
<dbReference type="PROSITE" id="PS00982">
    <property type="entry name" value="PHYTOENE_DH"/>
    <property type="match status" value="1"/>
</dbReference>
<dbReference type="PANTHER" id="PTHR43734">
    <property type="entry name" value="PHYTOENE DESATURASE"/>
    <property type="match status" value="1"/>
</dbReference>
<evidence type="ECO:0000313" key="12">
    <source>
        <dbReference type="Proteomes" id="UP001209755"/>
    </source>
</evidence>
<dbReference type="InterPro" id="IPR036188">
    <property type="entry name" value="FAD/NAD-bd_sf"/>
</dbReference>
<comment type="cofactor">
    <cofactor evidence="1">
        <name>FAD</name>
        <dbReference type="ChEBI" id="CHEBI:57692"/>
    </cofactor>
</comment>
<dbReference type="Gene3D" id="3.50.50.60">
    <property type="entry name" value="FAD/NAD(P)-binding domain"/>
    <property type="match status" value="2"/>
</dbReference>
<dbReference type="InterPro" id="IPR002937">
    <property type="entry name" value="Amino_oxidase"/>
</dbReference>
<dbReference type="InterPro" id="IPR014105">
    <property type="entry name" value="Carotenoid/retinoid_OxRdtase"/>
</dbReference>
<evidence type="ECO:0000256" key="4">
    <source>
        <dbReference type="ARBA" id="ARBA00022630"/>
    </source>
</evidence>
<keyword evidence="12" id="KW-1185">Reference proteome</keyword>
<dbReference type="RefSeq" id="WP_264601397.1">
    <property type="nucleotide sequence ID" value="NZ_JAOQNS010000005.1"/>
</dbReference>
<evidence type="ECO:0000259" key="10">
    <source>
        <dbReference type="Pfam" id="PF01593"/>
    </source>
</evidence>
<feature type="domain" description="Amine oxidase" evidence="10">
    <location>
        <begin position="29"/>
        <end position="497"/>
    </location>
</feature>
<protein>
    <recommendedName>
        <fullName evidence="8">Phytoene dehydrogenase</fullName>
    </recommendedName>
</protein>
<keyword evidence="4" id="KW-0285">Flavoprotein</keyword>
<evidence type="ECO:0000256" key="8">
    <source>
        <dbReference type="ARBA" id="ARBA00031986"/>
    </source>
</evidence>
<organism evidence="11 12">
    <name type="scientific">Rhodobium gokarnense</name>
    <dbReference type="NCBI Taxonomy" id="364296"/>
    <lineage>
        <taxon>Bacteria</taxon>
        <taxon>Pseudomonadati</taxon>
        <taxon>Pseudomonadota</taxon>
        <taxon>Alphaproteobacteria</taxon>
        <taxon>Hyphomicrobiales</taxon>
        <taxon>Rhodobiaceae</taxon>
        <taxon>Rhodobium</taxon>
    </lineage>
</organism>
<dbReference type="InterPro" id="IPR008150">
    <property type="entry name" value="Phytoene_DH_bac_CS"/>
</dbReference>
<dbReference type="PANTHER" id="PTHR43734:SF3">
    <property type="entry name" value="B-CAROTENE KETOLASE"/>
    <property type="match status" value="1"/>
</dbReference>
<sequence length="508" mass="56215">MMTHAVLPSDLTDAPARRPHAVVIGAGFGGLAAAIRLGARGYRVTVFDRLDGPGGRGSVWRQDGFTFDMGPTIVTAPFLFEELWELCGRKLSDDIELKALEPFYTVRFDDGDTFSAYSDPEKMRQEVARFNPDDVAGYDRYMEEAQACFETGFEGMVDKPFCRLFNMVEALPDLIRRRADRSVYGLCAKYVKDERLRVALSFHPLFIGGSPFRVSAVFSLISYLERHWGVHYAMGGTGALAKGMADLIEGQGNVVRYGTDVAEILVTDGKASGVKLGDGEIVAADVVVSNADAAWTYSKLVPANHRTRWTDAKLDRMAYSMSLFIWYFGTDRKYDGVDHHTILMGPRYRGLIKDIFKNKVLADDFSLYLHRPSASDPSVAPDGCDAFYVLSPVPNLEADIDWTTTAEAFRKRIAAKLEETVLPDLSKHIVTSKMVTPLDFRDRLLSVRGAAFGMEPTLFQIAWFRPHNISEELENLYIVGAGTHPGAGLPGVLASARILDRVVPDAVA</sequence>
<proteinExistence type="inferred from homology"/>
<dbReference type="Proteomes" id="UP001209755">
    <property type="component" value="Unassembled WGS sequence"/>
</dbReference>
<dbReference type="EMBL" id="JAOQNS010000005">
    <property type="protein sequence ID" value="MCW2307758.1"/>
    <property type="molecule type" value="Genomic_DNA"/>
</dbReference>
<evidence type="ECO:0000256" key="9">
    <source>
        <dbReference type="RuleBase" id="RU362075"/>
    </source>
</evidence>
<evidence type="ECO:0000256" key="6">
    <source>
        <dbReference type="ARBA" id="ARBA00022827"/>
    </source>
</evidence>
<keyword evidence="6" id="KW-0274">FAD</keyword>
<name>A0ABT3HBI5_9HYPH</name>
<dbReference type="NCBIfam" id="TIGR02734">
    <property type="entry name" value="crtI_fam"/>
    <property type="match status" value="1"/>
</dbReference>
<evidence type="ECO:0000256" key="5">
    <source>
        <dbReference type="ARBA" id="ARBA00022746"/>
    </source>
</evidence>